<protein>
    <submittedName>
        <fullName evidence="1">Uncharacterized protein</fullName>
    </submittedName>
</protein>
<organism evidence="1 2">
    <name type="scientific">Lindgomyces ingoldianus</name>
    <dbReference type="NCBI Taxonomy" id="673940"/>
    <lineage>
        <taxon>Eukaryota</taxon>
        <taxon>Fungi</taxon>
        <taxon>Dikarya</taxon>
        <taxon>Ascomycota</taxon>
        <taxon>Pezizomycotina</taxon>
        <taxon>Dothideomycetes</taxon>
        <taxon>Pleosporomycetidae</taxon>
        <taxon>Pleosporales</taxon>
        <taxon>Lindgomycetaceae</taxon>
        <taxon>Lindgomyces</taxon>
    </lineage>
</organism>
<dbReference type="Proteomes" id="UP000799755">
    <property type="component" value="Unassembled WGS sequence"/>
</dbReference>
<gene>
    <name evidence="1" type="ORF">BDR25DRAFT_319941</name>
</gene>
<dbReference type="EMBL" id="MU003550">
    <property type="protein sequence ID" value="KAF2463416.1"/>
    <property type="molecule type" value="Genomic_DNA"/>
</dbReference>
<evidence type="ECO:0000313" key="2">
    <source>
        <dbReference type="Proteomes" id="UP000799755"/>
    </source>
</evidence>
<accession>A0ACB6QB90</accession>
<reference evidence="1" key="1">
    <citation type="journal article" date="2020" name="Stud. Mycol.">
        <title>101 Dothideomycetes genomes: a test case for predicting lifestyles and emergence of pathogens.</title>
        <authorList>
            <person name="Haridas S."/>
            <person name="Albert R."/>
            <person name="Binder M."/>
            <person name="Bloem J."/>
            <person name="Labutti K."/>
            <person name="Salamov A."/>
            <person name="Andreopoulos B."/>
            <person name="Baker S."/>
            <person name="Barry K."/>
            <person name="Bills G."/>
            <person name="Bluhm B."/>
            <person name="Cannon C."/>
            <person name="Castanera R."/>
            <person name="Culley D."/>
            <person name="Daum C."/>
            <person name="Ezra D."/>
            <person name="Gonzalez J."/>
            <person name="Henrissat B."/>
            <person name="Kuo A."/>
            <person name="Liang C."/>
            <person name="Lipzen A."/>
            <person name="Lutzoni F."/>
            <person name="Magnuson J."/>
            <person name="Mondo S."/>
            <person name="Nolan M."/>
            <person name="Ohm R."/>
            <person name="Pangilinan J."/>
            <person name="Park H.-J."/>
            <person name="Ramirez L."/>
            <person name="Alfaro M."/>
            <person name="Sun H."/>
            <person name="Tritt A."/>
            <person name="Yoshinaga Y."/>
            <person name="Zwiers L.-H."/>
            <person name="Turgeon B."/>
            <person name="Goodwin S."/>
            <person name="Spatafora J."/>
            <person name="Crous P."/>
            <person name="Grigoriev I."/>
        </authorList>
    </citation>
    <scope>NUCLEOTIDE SEQUENCE</scope>
    <source>
        <strain evidence="1">ATCC 200398</strain>
    </source>
</reference>
<proteinExistence type="predicted"/>
<name>A0ACB6QB90_9PLEO</name>
<keyword evidence="2" id="KW-1185">Reference proteome</keyword>
<comment type="caution">
    <text evidence="1">The sequence shown here is derived from an EMBL/GenBank/DDBJ whole genome shotgun (WGS) entry which is preliminary data.</text>
</comment>
<sequence length="184" mass="20852">MFSADITWTPMADDVRRIAGPKDRDRASLKSSDSQSTKRGKFWPFSRQLKRTSKSEYLQPESTQPGLNITGSQENKGPAYPYPHSKANNSHPVELYGDRQEYLENRTDFSSPSRWHPYALSEPVFELPASVTVPSPPTRTSGQHGGLPKYPAPRHEDHFRNQDIARQSRCSSDENESPALENHQ</sequence>
<evidence type="ECO:0000313" key="1">
    <source>
        <dbReference type="EMBL" id="KAF2463416.1"/>
    </source>
</evidence>